<feature type="domain" description="ABC transporter" evidence="9">
    <location>
        <begin position="282"/>
        <end position="535"/>
    </location>
</feature>
<dbReference type="InterPro" id="IPR050388">
    <property type="entry name" value="ABC_Ni/Peptide_Import"/>
</dbReference>
<dbReference type="InterPro" id="IPR003593">
    <property type="entry name" value="AAA+_ATPase"/>
</dbReference>
<evidence type="ECO:0000256" key="3">
    <source>
        <dbReference type="ARBA" id="ARBA00022448"/>
    </source>
</evidence>
<organism evidence="10 11">
    <name type="scientific">Burkholderia aenigmatica</name>
    <dbReference type="NCBI Taxonomy" id="2015348"/>
    <lineage>
        <taxon>Bacteria</taxon>
        <taxon>Pseudomonadati</taxon>
        <taxon>Pseudomonadota</taxon>
        <taxon>Betaproteobacteria</taxon>
        <taxon>Burkholderiales</taxon>
        <taxon>Burkholderiaceae</taxon>
        <taxon>Burkholderia</taxon>
        <taxon>Burkholderia cepacia complex</taxon>
    </lineage>
</organism>
<evidence type="ECO:0000256" key="1">
    <source>
        <dbReference type="ARBA" id="ARBA00004417"/>
    </source>
</evidence>
<dbReference type="PANTHER" id="PTHR43297">
    <property type="entry name" value="OLIGOPEPTIDE TRANSPORT ATP-BINDING PROTEIN APPD"/>
    <property type="match status" value="1"/>
</dbReference>
<name>A0A6J5IUK6_9BURK</name>
<dbReference type="GO" id="GO:0015833">
    <property type="term" value="P:peptide transport"/>
    <property type="evidence" value="ECO:0007669"/>
    <property type="project" value="InterPro"/>
</dbReference>
<dbReference type="NCBIfam" id="NF008453">
    <property type="entry name" value="PRK11308.1"/>
    <property type="match status" value="2"/>
</dbReference>
<evidence type="ECO:0000256" key="7">
    <source>
        <dbReference type="ARBA" id="ARBA00022840"/>
    </source>
</evidence>
<dbReference type="AlphaFoldDB" id="A0A6J5IUK6"/>
<dbReference type="CDD" id="cd03257">
    <property type="entry name" value="ABC_NikE_OppD_transporters"/>
    <property type="match status" value="2"/>
</dbReference>
<dbReference type="Pfam" id="PF00005">
    <property type="entry name" value="ABC_tran"/>
    <property type="match status" value="2"/>
</dbReference>
<evidence type="ECO:0000256" key="6">
    <source>
        <dbReference type="ARBA" id="ARBA00022741"/>
    </source>
</evidence>
<dbReference type="SMART" id="SM00382">
    <property type="entry name" value="AAA"/>
    <property type="match status" value="2"/>
</dbReference>
<dbReference type="Proteomes" id="UP000494301">
    <property type="component" value="Unassembled WGS sequence"/>
</dbReference>
<dbReference type="EMBL" id="CABWIL020000005">
    <property type="protein sequence ID" value="CAB3962309.1"/>
    <property type="molecule type" value="Genomic_DNA"/>
</dbReference>
<dbReference type="Pfam" id="PF08352">
    <property type="entry name" value="oligo_HPY"/>
    <property type="match status" value="2"/>
</dbReference>
<dbReference type="InterPro" id="IPR027417">
    <property type="entry name" value="P-loop_NTPase"/>
</dbReference>
<dbReference type="InterPro" id="IPR013563">
    <property type="entry name" value="Oligopep_ABC_C"/>
</dbReference>
<reference evidence="10 11" key="1">
    <citation type="submission" date="2020-04" db="EMBL/GenBank/DDBJ databases">
        <authorList>
            <person name="Depoorter E."/>
        </authorList>
    </citation>
    <scope>NUCLEOTIDE SEQUENCE [LARGE SCALE GENOMIC DNA]</scope>
    <source>
        <strain evidence="10 11">BCC0217</strain>
    </source>
</reference>
<dbReference type="RefSeq" id="WP_175220954.1">
    <property type="nucleotide sequence ID" value="NZ_CABWIL020000005.1"/>
</dbReference>
<dbReference type="InterPro" id="IPR017871">
    <property type="entry name" value="ABC_transporter-like_CS"/>
</dbReference>
<dbReference type="InterPro" id="IPR003439">
    <property type="entry name" value="ABC_transporter-like_ATP-bd"/>
</dbReference>
<evidence type="ECO:0000256" key="4">
    <source>
        <dbReference type="ARBA" id="ARBA00022475"/>
    </source>
</evidence>
<feature type="domain" description="ABC transporter" evidence="9">
    <location>
        <begin position="7"/>
        <end position="261"/>
    </location>
</feature>
<keyword evidence="5" id="KW-0997">Cell inner membrane</keyword>
<sequence>MNGAPLLSVERLTLALPPGAERRDAVSDVSLTVASGEVLCVVGASGSGKSLLAASLAGLLPRGVRHAGGRIVLRGRDLSRCTDAAWRAVRGREVSTIFQDPQAALNPLMTVGAQIDEVLRVHRVLTGRGEAAARAARVTALLQDVGLPDPERLRHSYPDALSGGQRQRVMIAMALGLEPALLIADEPTTALDVTTQARVLALIARAARATRAGVLLITHDFGVVAQIADRVAVLRDGELVESGRAADVLRAPRHPYTQALLAAVPQGRVTPRVVIRSGVPLLDVHGLHKRYAARRALPFVPARGRRGVDALVDVGFTLHAGETLGIVGESGSGKSTLARALLRLARVDSGRIVLRGEHDLARLTERALRPLRREIQMVFQDPYASLNTRQTIARIVATGPLAHGVEPAAAYRLAAELMTLVGLPPEALDRYPHQFSGGQRQRISLARALALDPSILVADEMVSGLDVSVQAQVLELLAAVQRRRAMAIVFVTHDLRVAAQICDRIAVMRAGQVVELGDTAQVFGRPRHPYTRELIDAMPVLPPRAAAAERARHAQPIDEEHP</sequence>
<evidence type="ECO:0000256" key="5">
    <source>
        <dbReference type="ARBA" id="ARBA00022519"/>
    </source>
</evidence>
<comment type="subcellular location">
    <subcellularLocation>
        <location evidence="1">Cell inner membrane</location>
        <topology evidence="1">Peripheral membrane protein</topology>
    </subcellularLocation>
</comment>
<proteinExistence type="inferred from homology"/>
<evidence type="ECO:0000313" key="10">
    <source>
        <dbReference type="EMBL" id="CAB3962309.1"/>
    </source>
</evidence>
<evidence type="ECO:0000256" key="8">
    <source>
        <dbReference type="ARBA" id="ARBA00023136"/>
    </source>
</evidence>
<accession>A0A6J5IUK6</accession>
<dbReference type="Gene3D" id="3.40.50.300">
    <property type="entry name" value="P-loop containing nucleotide triphosphate hydrolases"/>
    <property type="match status" value="2"/>
</dbReference>
<keyword evidence="7" id="KW-0067">ATP-binding</keyword>
<gene>
    <name evidence="10" type="ORF">BLA3211_01695</name>
</gene>
<evidence type="ECO:0000313" key="11">
    <source>
        <dbReference type="Proteomes" id="UP000494301"/>
    </source>
</evidence>
<dbReference type="GO" id="GO:0016887">
    <property type="term" value="F:ATP hydrolysis activity"/>
    <property type="evidence" value="ECO:0007669"/>
    <property type="project" value="InterPro"/>
</dbReference>
<evidence type="ECO:0000256" key="2">
    <source>
        <dbReference type="ARBA" id="ARBA00005417"/>
    </source>
</evidence>
<evidence type="ECO:0000259" key="9">
    <source>
        <dbReference type="PROSITE" id="PS50893"/>
    </source>
</evidence>
<dbReference type="GO" id="GO:0005886">
    <property type="term" value="C:plasma membrane"/>
    <property type="evidence" value="ECO:0007669"/>
    <property type="project" value="UniProtKB-SubCell"/>
</dbReference>
<keyword evidence="4" id="KW-1003">Cell membrane</keyword>
<dbReference type="PANTHER" id="PTHR43297:SF2">
    <property type="entry name" value="DIPEPTIDE TRANSPORT ATP-BINDING PROTEIN DPPD"/>
    <property type="match status" value="1"/>
</dbReference>
<keyword evidence="3" id="KW-0813">Transport</keyword>
<keyword evidence="6" id="KW-0547">Nucleotide-binding</keyword>
<dbReference type="SUPFAM" id="SSF52540">
    <property type="entry name" value="P-loop containing nucleoside triphosphate hydrolases"/>
    <property type="match status" value="2"/>
</dbReference>
<dbReference type="GO" id="GO:0005524">
    <property type="term" value="F:ATP binding"/>
    <property type="evidence" value="ECO:0007669"/>
    <property type="project" value="UniProtKB-KW"/>
</dbReference>
<keyword evidence="8" id="KW-0472">Membrane</keyword>
<dbReference type="NCBIfam" id="NF007739">
    <property type="entry name" value="PRK10419.1"/>
    <property type="match status" value="2"/>
</dbReference>
<dbReference type="PROSITE" id="PS00211">
    <property type="entry name" value="ABC_TRANSPORTER_1"/>
    <property type="match status" value="2"/>
</dbReference>
<comment type="similarity">
    <text evidence="2">Belongs to the ABC transporter superfamily.</text>
</comment>
<protein>
    <submittedName>
        <fullName evidence="10">ABC transporter</fullName>
    </submittedName>
</protein>
<dbReference type="PROSITE" id="PS50893">
    <property type="entry name" value="ABC_TRANSPORTER_2"/>
    <property type="match status" value="2"/>
</dbReference>